<keyword evidence="2" id="KW-1185">Reference proteome</keyword>
<dbReference type="EMBL" id="JAUFPX010000006">
    <property type="protein sequence ID" value="MDN3590612.1"/>
    <property type="molecule type" value="Genomic_DNA"/>
</dbReference>
<accession>A0ABT8BER0</accession>
<proteinExistence type="predicted"/>
<dbReference type="Proteomes" id="UP001224644">
    <property type="component" value="Unassembled WGS sequence"/>
</dbReference>
<organism evidence="1 2">
    <name type="scientific">Methylobacterium adhaesivum</name>
    <dbReference type="NCBI Taxonomy" id="333297"/>
    <lineage>
        <taxon>Bacteria</taxon>
        <taxon>Pseudomonadati</taxon>
        <taxon>Pseudomonadota</taxon>
        <taxon>Alphaproteobacteria</taxon>
        <taxon>Hyphomicrobiales</taxon>
        <taxon>Methylobacteriaceae</taxon>
        <taxon>Methylobacterium</taxon>
    </lineage>
</organism>
<reference evidence="2" key="1">
    <citation type="journal article" date="2019" name="Int. J. Syst. Evol. Microbiol.">
        <title>The Global Catalogue of Microorganisms (GCM) 10K type strain sequencing project: providing services to taxonomists for standard genome sequencing and annotation.</title>
        <authorList>
            <consortium name="The Broad Institute Genomics Platform"/>
            <consortium name="The Broad Institute Genome Sequencing Center for Infectious Disease"/>
            <person name="Wu L."/>
            <person name="Ma J."/>
        </authorList>
    </citation>
    <scope>NUCLEOTIDE SEQUENCE [LARGE SCALE GENOMIC DNA]</scope>
    <source>
        <strain evidence="2">CECT 7069</strain>
    </source>
</reference>
<evidence type="ECO:0000313" key="1">
    <source>
        <dbReference type="EMBL" id="MDN3590612.1"/>
    </source>
</evidence>
<sequence>MPQAAKAILFKAEAHPIRILAARSFTRAASAIFSQEELTGFANFIGANPAYGKVIPGTSGLRKARWKAKGSGKRGGARVIYFFRDLNMPILLLAVYAKNERANLCKKQLDEIESKIEGIIEDYLSDLAPDDVA</sequence>
<gene>
    <name evidence="1" type="ORF">QWZ12_08295</name>
</gene>
<comment type="caution">
    <text evidence="1">The sequence shown here is derived from an EMBL/GenBank/DDBJ whole genome shotgun (WGS) entry which is preliminary data.</text>
</comment>
<evidence type="ECO:0000313" key="2">
    <source>
        <dbReference type="Proteomes" id="UP001224644"/>
    </source>
</evidence>
<protein>
    <submittedName>
        <fullName evidence="1">Type II toxin-antitoxin system RelE/ParE family toxin</fullName>
    </submittedName>
</protein>
<name>A0ABT8BER0_9HYPH</name>
<dbReference type="RefSeq" id="WP_238223001.1">
    <property type="nucleotide sequence ID" value="NZ_BPQD01000003.1"/>
</dbReference>